<keyword evidence="3" id="KW-1185">Reference proteome</keyword>
<dbReference type="STRING" id="1527607.SAMN05428957_102502"/>
<dbReference type="GO" id="GO:0030151">
    <property type="term" value="F:molybdenum ion binding"/>
    <property type="evidence" value="ECO:0007669"/>
    <property type="project" value="InterPro"/>
</dbReference>
<dbReference type="PROSITE" id="PS51340">
    <property type="entry name" value="MOSC"/>
    <property type="match status" value="1"/>
</dbReference>
<proteinExistence type="predicted"/>
<dbReference type="SUPFAM" id="SSF50800">
    <property type="entry name" value="PK beta-barrel domain-like"/>
    <property type="match status" value="1"/>
</dbReference>
<evidence type="ECO:0000259" key="1">
    <source>
        <dbReference type="PROSITE" id="PS51340"/>
    </source>
</evidence>
<dbReference type="Proteomes" id="UP000198552">
    <property type="component" value="Unassembled WGS sequence"/>
</dbReference>
<dbReference type="GO" id="GO:0003824">
    <property type="term" value="F:catalytic activity"/>
    <property type="evidence" value="ECO:0007669"/>
    <property type="project" value="InterPro"/>
</dbReference>
<reference evidence="3" key="1">
    <citation type="submission" date="2016-10" db="EMBL/GenBank/DDBJ databases">
        <authorList>
            <person name="Varghese N."/>
            <person name="Submissions S."/>
        </authorList>
    </citation>
    <scope>NUCLEOTIDE SEQUENCE [LARGE SCALE GENOMIC DNA]</scope>
    <source>
        <strain evidence="3">EPL6</strain>
    </source>
</reference>
<organism evidence="2 3">
    <name type="scientific">Oryzisolibacter propanilivorax</name>
    <dbReference type="NCBI Taxonomy" id="1527607"/>
    <lineage>
        <taxon>Bacteria</taxon>
        <taxon>Pseudomonadati</taxon>
        <taxon>Pseudomonadota</taxon>
        <taxon>Betaproteobacteria</taxon>
        <taxon>Burkholderiales</taxon>
        <taxon>Comamonadaceae</taxon>
        <taxon>Oryzisolibacter</taxon>
    </lineage>
</organism>
<dbReference type="RefSeq" id="WP_091567384.1">
    <property type="nucleotide sequence ID" value="NZ_FNHP01000002.1"/>
</dbReference>
<sequence length="242" mass="26437">MTRIPVPADRAAPAIGVLRAVLTGRARPYTRPGSASAIDKQPCDAPVAVGAEGLAGDEQGDPRVHGGPFKAVHCYAWEQYAPWRAELAGHPQALALLERPGAFGENFSLQGIDEAGVCLGDQWQVGGARLEVSQGRQPCWKLSDRFGVPDMALRVQSSLRTGWYLRVLEAGAVRAGDRVHLLARPHPDWPLARIMRAIAQGDCTPALMHQLLALPLPPNWQRLFQRRLDSGQVEDWRARLDG</sequence>
<dbReference type="Pfam" id="PF03475">
    <property type="entry name" value="YiiM_3-alpha"/>
    <property type="match status" value="1"/>
</dbReference>
<dbReference type="PANTHER" id="PTHR30212:SF2">
    <property type="entry name" value="PROTEIN YIIM"/>
    <property type="match status" value="1"/>
</dbReference>
<gene>
    <name evidence="2" type="ORF">SAMN05428957_102502</name>
</gene>
<dbReference type="InterPro" id="IPR005302">
    <property type="entry name" value="MoCF_Sase_C"/>
</dbReference>
<dbReference type="InterPro" id="IPR052353">
    <property type="entry name" value="Benzoxazolinone_Detox_Enz"/>
</dbReference>
<evidence type="ECO:0000313" key="2">
    <source>
        <dbReference type="EMBL" id="SDM13332.1"/>
    </source>
</evidence>
<dbReference type="EMBL" id="FNHP01000002">
    <property type="protein sequence ID" value="SDM13332.1"/>
    <property type="molecule type" value="Genomic_DNA"/>
</dbReference>
<dbReference type="InterPro" id="IPR005163">
    <property type="entry name" value="Tri_helical_YiiM-like"/>
</dbReference>
<dbReference type="Pfam" id="PF03473">
    <property type="entry name" value="MOSC"/>
    <property type="match status" value="1"/>
</dbReference>
<dbReference type="InterPro" id="IPR011037">
    <property type="entry name" value="Pyrv_Knase-like_insert_dom_sf"/>
</dbReference>
<dbReference type="PANTHER" id="PTHR30212">
    <property type="entry name" value="PROTEIN YIIM"/>
    <property type="match status" value="1"/>
</dbReference>
<dbReference type="AlphaFoldDB" id="A0A1G9QQM6"/>
<accession>A0A1G9QQM6</accession>
<protein>
    <submittedName>
        <fullName evidence="2">MOSC domain-containing protein YiiM</fullName>
    </submittedName>
</protein>
<feature type="domain" description="MOSC" evidence="1">
    <location>
        <begin position="41"/>
        <end position="182"/>
    </location>
</feature>
<dbReference type="GO" id="GO:0030170">
    <property type="term" value="F:pyridoxal phosphate binding"/>
    <property type="evidence" value="ECO:0007669"/>
    <property type="project" value="InterPro"/>
</dbReference>
<evidence type="ECO:0000313" key="3">
    <source>
        <dbReference type="Proteomes" id="UP000198552"/>
    </source>
</evidence>
<dbReference type="Gene3D" id="2.40.33.20">
    <property type="entry name" value="PK beta-barrel domain-like"/>
    <property type="match status" value="1"/>
</dbReference>
<name>A0A1G9QQM6_9BURK</name>
<dbReference type="OrthoDB" id="9786134at2"/>